<dbReference type="EMBL" id="JAWJAC010000003">
    <property type="protein sequence ID" value="MDV2861818.1"/>
    <property type="molecule type" value="Genomic_DNA"/>
</dbReference>
<organism evidence="1 2">
    <name type="scientific">Phytobacter ursingii</name>
    <dbReference type="NCBI Taxonomy" id="1972431"/>
    <lineage>
        <taxon>Bacteria</taxon>
        <taxon>Pseudomonadati</taxon>
        <taxon>Pseudomonadota</taxon>
        <taxon>Gammaproteobacteria</taxon>
        <taxon>Enterobacterales</taxon>
        <taxon>Enterobacteriaceae</taxon>
        <taxon>Phytobacter</taxon>
    </lineage>
</organism>
<comment type="caution">
    <text evidence="1">The sequence shown here is derived from an EMBL/GenBank/DDBJ whole genome shotgun (WGS) entry which is preliminary data.</text>
</comment>
<dbReference type="Proteomes" id="UP001286589">
    <property type="component" value="Unassembled WGS sequence"/>
</dbReference>
<keyword evidence="2" id="KW-1185">Reference proteome</keyword>
<dbReference type="RefSeq" id="WP_317101395.1">
    <property type="nucleotide sequence ID" value="NZ_JAWJAC010000003.1"/>
</dbReference>
<reference evidence="1 2" key="1">
    <citation type="submission" date="2023-10" db="EMBL/GenBank/DDBJ databases">
        <title>Phytobacter spp. The emergence of a new genus of hospital-origin enterobacteria encoding carbapenemases in Argentina.</title>
        <authorList>
            <person name="Vay C."/>
            <person name="Almuzara M."/>
            <person name="Traglia G.M."/>
            <person name="Campos J."/>
        </authorList>
    </citation>
    <scope>NUCLEOTIDE SEQUENCE [LARGE SCALE GENOMIC DNA]</scope>
    <source>
        <strain evidence="1 2">CVMA36</strain>
    </source>
</reference>
<evidence type="ECO:0000313" key="1">
    <source>
        <dbReference type="EMBL" id="MDV2861818.1"/>
    </source>
</evidence>
<proteinExistence type="predicted"/>
<name>A0AB35RJ91_9ENTR</name>
<gene>
    <name evidence="1" type="ORF">R0H02_04980</name>
</gene>
<evidence type="ECO:0000313" key="2">
    <source>
        <dbReference type="Proteomes" id="UP001286589"/>
    </source>
</evidence>
<dbReference type="AlphaFoldDB" id="A0AB35RJ91"/>
<accession>A0AB35RJ91</accession>
<sequence>MMTTRTEIRKYLAAGHDTFTTAEVSAAIGLPIKTISTTANQMCKSGELVVESRTWRKTVYRKAGAVSEKKNSIIDDCRNSAAMKRVLSVYGVKS</sequence>
<protein>
    <submittedName>
        <fullName evidence="1">Protein ren</fullName>
    </submittedName>
</protein>